<evidence type="ECO:0000256" key="1">
    <source>
        <dbReference type="SAM" id="MobiDB-lite"/>
    </source>
</evidence>
<feature type="compositionally biased region" description="Polar residues" evidence="1">
    <location>
        <begin position="17"/>
        <end position="33"/>
    </location>
</feature>
<dbReference type="PANTHER" id="PTHR35394">
    <property type="entry name" value="DUF3176 DOMAIN-CONTAINING PROTEIN"/>
    <property type="match status" value="1"/>
</dbReference>
<comment type="caution">
    <text evidence="3">The sequence shown here is derived from an EMBL/GenBank/DDBJ whole genome shotgun (WGS) entry which is preliminary data.</text>
</comment>
<evidence type="ECO:0000256" key="2">
    <source>
        <dbReference type="SAM" id="Phobius"/>
    </source>
</evidence>
<keyword evidence="4" id="KW-1185">Reference proteome</keyword>
<dbReference type="Pfam" id="PF11374">
    <property type="entry name" value="DUF3176"/>
    <property type="match status" value="1"/>
</dbReference>
<dbReference type="Proteomes" id="UP001150879">
    <property type="component" value="Unassembled WGS sequence"/>
</dbReference>
<dbReference type="InterPro" id="IPR021514">
    <property type="entry name" value="DUF3176"/>
</dbReference>
<accession>A0A9W9LYC8</accession>
<feature type="transmembrane region" description="Helical" evidence="2">
    <location>
        <begin position="551"/>
        <end position="573"/>
    </location>
</feature>
<feature type="region of interest" description="Disordered" evidence="1">
    <location>
        <begin position="1"/>
        <end position="50"/>
    </location>
</feature>
<dbReference type="PANTHER" id="PTHR35394:SF5">
    <property type="entry name" value="DUF3176 DOMAIN-CONTAINING PROTEIN"/>
    <property type="match status" value="1"/>
</dbReference>
<dbReference type="AlphaFoldDB" id="A0A9W9LYC8"/>
<keyword evidence="2" id="KW-0472">Membrane</keyword>
<feature type="transmembrane region" description="Helical" evidence="2">
    <location>
        <begin position="175"/>
        <end position="193"/>
    </location>
</feature>
<proteinExistence type="predicted"/>
<dbReference type="OrthoDB" id="5242705at2759"/>
<sequence length="626" mass="69339">MGPNQGLELPVSRVHSNEAQNAEANTPAQSPTHSPRILPVQPHPEPANEPLVAANHKTNKEKPTTWNIISDLFIWEILAMALSSAFLVAIIVILTHYDDRPQPTWTLSLNSVISWLSTVSKGCVLFSITEGIGQLKWVWFTRKSRPLVDLSIFDGASRGLYGCAGLVWRLRARHFAALGGVAVILAIAFDPFVQNLIHYYPKLIVDPIGTAVVSSNSVYDALGPPMNVATGYYIDPAMKANIYNSLFNSDSSKPWSTPRYTCSSGNCTWDPIAIMEMRASCTDITDRLATECYNGTNGRRQNTTQQSCSYYLPSGSDIRADVFMGTIWNKPLVIGPVLEGSSARPFIYTKSISTPIQLIAPDNLPTVDTIFAISANENLIPKWQAVECSIDPVVRSIRPKVSRGVYHEETLAISKNGSFPERDSDDYALDPPWGPEMGVEQDTQFMIRKRSLKAIRYFFQSFFAGEAELNPYGFIPSSNTSTYANQDLIQLLTLANITDCTGGMAKKMHCAMDNVAAAMTKAIRDTPSMGNVRTTATGRAMTSMTHVSIHWQWIILPILVWLLGLVTLLGTIWKTRKAKVPTWKNETMPLISLYRNGQDEKPKSDEVSETERVILYQSEGKFSLSG</sequence>
<feature type="transmembrane region" description="Helical" evidence="2">
    <location>
        <begin position="72"/>
        <end position="94"/>
    </location>
</feature>
<reference evidence="3" key="1">
    <citation type="submission" date="2022-11" db="EMBL/GenBank/DDBJ databases">
        <authorList>
            <person name="Petersen C."/>
        </authorList>
    </citation>
    <scope>NUCLEOTIDE SEQUENCE</scope>
    <source>
        <strain evidence="3">IBT 16849</strain>
    </source>
</reference>
<gene>
    <name evidence="3" type="ORF">N7472_011167</name>
</gene>
<evidence type="ECO:0000313" key="3">
    <source>
        <dbReference type="EMBL" id="KAJ5181207.1"/>
    </source>
</evidence>
<organism evidence="3 4">
    <name type="scientific">Penicillium cf. griseofulvum</name>
    <dbReference type="NCBI Taxonomy" id="2972120"/>
    <lineage>
        <taxon>Eukaryota</taxon>
        <taxon>Fungi</taxon>
        <taxon>Dikarya</taxon>
        <taxon>Ascomycota</taxon>
        <taxon>Pezizomycotina</taxon>
        <taxon>Eurotiomycetes</taxon>
        <taxon>Eurotiomycetidae</taxon>
        <taxon>Eurotiales</taxon>
        <taxon>Aspergillaceae</taxon>
        <taxon>Penicillium</taxon>
    </lineage>
</organism>
<reference evidence="3" key="2">
    <citation type="journal article" date="2023" name="IMA Fungus">
        <title>Comparative genomic study of the Penicillium genus elucidates a diverse pangenome and 15 lateral gene transfer events.</title>
        <authorList>
            <person name="Petersen C."/>
            <person name="Sorensen T."/>
            <person name="Nielsen M.R."/>
            <person name="Sondergaard T.E."/>
            <person name="Sorensen J.L."/>
            <person name="Fitzpatrick D.A."/>
            <person name="Frisvad J.C."/>
            <person name="Nielsen K.L."/>
        </authorList>
    </citation>
    <scope>NUCLEOTIDE SEQUENCE</scope>
    <source>
        <strain evidence="3">IBT 16849</strain>
    </source>
</reference>
<evidence type="ECO:0000313" key="4">
    <source>
        <dbReference type="Proteomes" id="UP001150879"/>
    </source>
</evidence>
<dbReference type="EMBL" id="JAPQKP010000008">
    <property type="protein sequence ID" value="KAJ5181207.1"/>
    <property type="molecule type" value="Genomic_DNA"/>
</dbReference>
<keyword evidence="2" id="KW-1133">Transmembrane helix</keyword>
<keyword evidence="2" id="KW-0812">Transmembrane</keyword>
<protein>
    <submittedName>
        <fullName evidence="3">Uncharacterized protein</fullName>
    </submittedName>
</protein>
<name>A0A9W9LYC8_9EURO</name>